<feature type="transmembrane region" description="Helical" evidence="12">
    <location>
        <begin position="229"/>
        <end position="250"/>
    </location>
</feature>
<dbReference type="Proteomes" id="UP000695000">
    <property type="component" value="Unplaced"/>
</dbReference>
<dbReference type="Pfam" id="PF00001">
    <property type="entry name" value="7tm_1"/>
    <property type="match status" value="1"/>
</dbReference>
<keyword evidence="8 11" id="KW-0675">Receptor</keyword>
<evidence type="ECO:0000256" key="1">
    <source>
        <dbReference type="ARBA" id="ARBA00004651"/>
    </source>
</evidence>
<gene>
    <name evidence="15" type="primary">LOC108566746</name>
</gene>
<keyword evidence="7 12" id="KW-0472">Membrane</keyword>
<dbReference type="GeneID" id="108566746"/>
<dbReference type="InterPro" id="IPR017452">
    <property type="entry name" value="GPCR_Rhodpsn_7TM"/>
</dbReference>
<evidence type="ECO:0000256" key="8">
    <source>
        <dbReference type="ARBA" id="ARBA00023170"/>
    </source>
</evidence>
<dbReference type="PROSITE" id="PS50262">
    <property type="entry name" value="G_PROTEIN_RECEP_F1_2"/>
    <property type="match status" value="1"/>
</dbReference>
<reference evidence="15" key="1">
    <citation type="submission" date="2025-08" db="UniProtKB">
        <authorList>
            <consortium name="RefSeq"/>
        </authorList>
    </citation>
    <scope>IDENTIFICATION</scope>
    <source>
        <tissue evidence="15">Whole Larva</tissue>
    </source>
</reference>
<evidence type="ECO:0000256" key="2">
    <source>
        <dbReference type="ARBA" id="ARBA00010663"/>
    </source>
</evidence>
<evidence type="ECO:0000256" key="10">
    <source>
        <dbReference type="ARBA" id="ARBA00023224"/>
    </source>
</evidence>
<dbReference type="Gene3D" id="1.20.1070.10">
    <property type="entry name" value="Rhodopsin 7-helix transmembrane proteins"/>
    <property type="match status" value="1"/>
</dbReference>
<name>A0ABM1N613_NICVS</name>
<evidence type="ECO:0000256" key="5">
    <source>
        <dbReference type="ARBA" id="ARBA00022989"/>
    </source>
</evidence>
<dbReference type="PROSITE" id="PS00237">
    <property type="entry name" value="G_PROTEIN_RECEP_F1_1"/>
    <property type="match status" value="1"/>
</dbReference>
<dbReference type="InterPro" id="IPR008365">
    <property type="entry name" value="Prostanoid_rcpt"/>
</dbReference>
<evidence type="ECO:0000256" key="3">
    <source>
        <dbReference type="ARBA" id="ARBA00022475"/>
    </source>
</evidence>
<evidence type="ECO:0000256" key="12">
    <source>
        <dbReference type="SAM" id="Phobius"/>
    </source>
</evidence>
<feature type="transmembrane region" description="Helical" evidence="12">
    <location>
        <begin position="72"/>
        <end position="97"/>
    </location>
</feature>
<keyword evidence="10 11" id="KW-0807">Transducer</keyword>
<dbReference type="RefSeq" id="XP_017782263.1">
    <property type="nucleotide sequence ID" value="XM_017926774.1"/>
</dbReference>
<proteinExistence type="inferred from homology"/>
<feature type="transmembrane region" description="Helical" evidence="12">
    <location>
        <begin position="6"/>
        <end position="30"/>
    </location>
</feature>
<accession>A0ABM1N613</accession>
<keyword evidence="6 11" id="KW-0297">G-protein coupled receptor</keyword>
<keyword evidence="3" id="KW-1003">Cell membrane</keyword>
<sequence>MDFATVRQYLITSSFVLGTVGNLAALWILYKSSKMRNPKHVLMLRCLAVNDLIAQVGMLLLTNLPKYITIPVYWKCTFFVMLRAFGLGSGCLAFVMAMERWLALTRPFVYQQYVTKIVLKRVIFSLWTFAALLTLMPLFGFGLFYEDGKCHRYREATQLRDIIYAYLFFTFGTSLCTCIAFFNTKVFYALSHIGKKQKKVLVRRISRSIIKEKKTRNLALPEELAFAKLMAFICIVFILCWMPQMVAIPLGHFFAESKLYRVLARIADVLMCVYFTLDPYIYVLHQYMEKGRFRVPFKWQRSNPATPTTEIIRPPSFSLGQMQTETV</sequence>
<dbReference type="PANTHER" id="PTHR11866:SF16">
    <property type="entry name" value="PROSTAGLANDIN E2 RECEPTOR EP4 SUBTYPE-LIKE PROTEIN"/>
    <property type="match status" value="1"/>
</dbReference>
<evidence type="ECO:0000256" key="6">
    <source>
        <dbReference type="ARBA" id="ARBA00023040"/>
    </source>
</evidence>
<feature type="transmembrane region" description="Helical" evidence="12">
    <location>
        <begin position="262"/>
        <end position="284"/>
    </location>
</feature>
<evidence type="ECO:0000259" key="13">
    <source>
        <dbReference type="PROSITE" id="PS50262"/>
    </source>
</evidence>
<dbReference type="SUPFAM" id="SSF81321">
    <property type="entry name" value="Family A G protein-coupled receptor-like"/>
    <property type="match status" value="1"/>
</dbReference>
<evidence type="ECO:0000256" key="11">
    <source>
        <dbReference type="RuleBase" id="RU000688"/>
    </source>
</evidence>
<evidence type="ECO:0000256" key="9">
    <source>
        <dbReference type="ARBA" id="ARBA00023180"/>
    </source>
</evidence>
<protein>
    <submittedName>
        <fullName evidence="15">Melanopsin isoform X1</fullName>
    </submittedName>
</protein>
<comment type="subcellular location">
    <subcellularLocation>
        <location evidence="1">Cell membrane</location>
        <topology evidence="1">Multi-pass membrane protein</topology>
    </subcellularLocation>
</comment>
<feature type="transmembrane region" description="Helical" evidence="12">
    <location>
        <begin position="163"/>
        <end position="190"/>
    </location>
</feature>
<keyword evidence="5 12" id="KW-1133">Transmembrane helix</keyword>
<keyword evidence="14" id="KW-1185">Reference proteome</keyword>
<evidence type="ECO:0000313" key="14">
    <source>
        <dbReference type="Proteomes" id="UP000695000"/>
    </source>
</evidence>
<feature type="transmembrane region" description="Helical" evidence="12">
    <location>
        <begin position="42"/>
        <end position="60"/>
    </location>
</feature>
<dbReference type="InterPro" id="IPR000276">
    <property type="entry name" value="GPCR_Rhodpsn"/>
</dbReference>
<dbReference type="PANTHER" id="PTHR11866">
    <property type="entry name" value="G-PROTEIN COUPLED RECEPTOR FAMILY 1 MEMBER"/>
    <property type="match status" value="1"/>
</dbReference>
<feature type="transmembrane region" description="Helical" evidence="12">
    <location>
        <begin position="118"/>
        <end position="143"/>
    </location>
</feature>
<comment type="similarity">
    <text evidence="2 11">Belongs to the G-protein coupled receptor 1 family.</text>
</comment>
<keyword evidence="4 11" id="KW-0812">Transmembrane</keyword>
<feature type="domain" description="G-protein coupled receptors family 1 profile" evidence="13">
    <location>
        <begin position="21"/>
        <end position="282"/>
    </location>
</feature>
<organism evidence="14 15">
    <name type="scientific">Nicrophorus vespilloides</name>
    <name type="common">Boreal carrion beetle</name>
    <dbReference type="NCBI Taxonomy" id="110193"/>
    <lineage>
        <taxon>Eukaryota</taxon>
        <taxon>Metazoa</taxon>
        <taxon>Ecdysozoa</taxon>
        <taxon>Arthropoda</taxon>
        <taxon>Hexapoda</taxon>
        <taxon>Insecta</taxon>
        <taxon>Pterygota</taxon>
        <taxon>Neoptera</taxon>
        <taxon>Endopterygota</taxon>
        <taxon>Coleoptera</taxon>
        <taxon>Polyphaga</taxon>
        <taxon>Staphyliniformia</taxon>
        <taxon>Silphidae</taxon>
        <taxon>Nicrophorinae</taxon>
        <taxon>Nicrophorus</taxon>
    </lineage>
</organism>
<evidence type="ECO:0000313" key="15">
    <source>
        <dbReference type="RefSeq" id="XP_017782263.1"/>
    </source>
</evidence>
<dbReference type="PRINTS" id="PR00237">
    <property type="entry name" value="GPCRRHODOPSN"/>
</dbReference>
<keyword evidence="9" id="KW-0325">Glycoprotein</keyword>
<evidence type="ECO:0000256" key="4">
    <source>
        <dbReference type="ARBA" id="ARBA00022692"/>
    </source>
</evidence>
<evidence type="ECO:0000256" key="7">
    <source>
        <dbReference type="ARBA" id="ARBA00023136"/>
    </source>
</evidence>